<dbReference type="PANTHER" id="PTHR23302">
    <property type="entry name" value="TRANSMEMBRANE CHANNEL-RELATED"/>
    <property type="match status" value="1"/>
</dbReference>
<keyword evidence="4" id="KW-1185">Reference proteome</keyword>
<feature type="region of interest" description="Disordered" evidence="1">
    <location>
        <begin position="1"/>
        <end position="21"/>
    </location>
</feature>
<sequence length="157" mass="17366">MWERAEARGTAWQPGALDSAASPTSCRRAVTILLRAAANLLVLLSLAGSIYLIYFVVDRSQRLERSRAELTLWEKNEVRPRACRGLPAPRSVRPRLREPDSHLPVPGWRVIAAGTGTLMQVSVVVSLVTMLAPSAFDLIAALETYHPRTTLRVQLAR</sequence>
<protein>
    <submittedName>
        <fullName evidence="3">Transmembrane channel-like protein 3</fullName>
    </submittedName>
</protein>
<organism evidence="3 4">
    <name type="scientific">Galemys pyrenaicus</name>
    <name type="common">Iberian desman</name>
    <name type="synonym">Pyrenean desman</name>
    <dbReference type="NCBI Taxonomy" id="202257"/>
    <lineage>
        <taxon>Eukaryota</taxon>
        <taxon>Metazoa</taxon>
        <taxon>Chordata</taxon>
        <taxon>Craniata</taxon>
        <taxon>Vertebrata</taxon>
        <taxon>Euteleostomi</taxon>
        <taxon>Mammalia</taxon>
        <taxon>Eutheria</taxon>
        <taxon>Laurasiatheria</taxon>
        <taxon>Eulipotyphla</taxon>
        <taxon>Talpidae</taxon>
        <taxon>Galemys</taxon>
    </lineage>
</organism>
<evidence type="ECO:0000313" key="4">
    <source>
        <dbReference type="Proteomes" id="UP000700334"/>
    </source>
</evidence>
<evidence type="ECO:0000256" key="2">
    <source>
        <dbReference type="SAM" id="Phobius"/>
    </source>
</evidence>
<gene>
    <name evidence="3" type="ORF">J0S82_016144</name>
</gene>
<reference evidence="3" key="1">
    <citation type="journal article" date="2021" name="Evol. Appl.">
        <title>The genome of the Pyrenean desman and the effects of bottlenecks and inbreeding on the genomic landscape of an endangered species.</title>
        <authorList>
            <person name="Escoda L."/>
            <person name="Castresana J."/>
        </authorList>
    </citation>
    <scope>NUCLEOTIDE SEQUENCE</scope>
    <source>
        <strain evidence="3">IBE-C5619</strain>
    </source>
</reference>
<accession>A0A8J6DQU3</accession>
<dbReference type="InterPro" id="IPR038900">
    <property type="entry name" value="TMC"/>
</dbReference>
<dbReference type="EMBL" id="JAGFMF010011680">
    <property type="protein sequence ID" value="KAG8516410.1"/>
    <property type="molecule type" value="Genomic_DNA"/>
</dbReference>
<dbReference type="AlphaFoldDB" id="A0A8J6DQU3"/>
<evidence type="ECO:0000256" key="1">
    <source>
        <dbReference type="SAM" id="MobiDB-lite"/>
    </source>
</evidence>
<dbReference type="PANTHER" id="PTHR23302:SF35">
    <property type="entry name" value="TRANSMEMBRANE CHANNEL-LIKE PROTEIN 3"/>
    <property type="match status" value="1"/>
</dbReference>
<dbReference type="GO" id="GO:0005886">
    <property type="term" value="C:plasma membrane"/>
    <property type="evidence" value="ECO:0007669"/>
    <property type="project" value="InterPro"/>
</dbReference>
<dbReference type="OrthoDB" id="5831905at2759"/>
<dbReference type="Proteomes" id="UP000700334">
    <property type="component" value="Unassembled WGS sequence"/>
</dbReference>
<feature type="transmembrane region" description="Helical" evidence="2">
    <location>
        <begin position="32"/>
        <end position="57"/>
    </location>
</feature>
<name>A0A8J6DQU3_GALPY</name>
<evidence type="ECO:0000313" key="3">
    <source>
        <dbReference type="EMBL" id="KAG8516410.1"/>
    </source>
</evidence>
<comment type="caution">
    <text evidence="3">The sequence shown here is derived from an EMBL/GenBank/DDBJ whole genome shotgun (WGS) entry which is preliminary data.</text>
</comment>
<proteinExistence type="predicted"/>
<keyword evidence="2" id="KW-0472">Membrane</keyword>
<keyword evidence="2" id="KW-1133">Transmembrane helix</keyword>
<dbReference type="GO" id="GO:0008381">
    <property type="term" value="F:mechanosensitive monoatomic ion channel activity"/>
    <property type="evidence" value="ECO:0007669"/>
    <property type="project" value="TreeGrafter"/>
</dbReference>
<keyword evidence="2 3" id="KW-0812">Transmembrane</keyword>